<evidence type="ECO:0000313" key="2">
    <source>
        <dbReference type="Proteomes" id="UP000663879"/>
    </source>
</evidence>
<name>A0A813X8M5_9BILA</name>
<dbReference type="Proteomes" id="UP000663879">
    <property type="component" value="Unassembled WGS sequence"/>
</dbReference>
<proteinExistence type="predicted"/>
<comment type="caution">
    <text evidence="1">The sequence shown here is derived from an EMBL/GenBank/DDBJ whole genome shotgun (WGS) entry which is preliminary data.</text>
</comment>
<reference evidence="1" key="1">
    <citation type="submission" date="2021-02" db="EMBL/GenBank/DDBJ databases">
        <authorList>
            <person name="Nowell W R."/>
        </authorList>
    </citation>
    <scope>NUCLEOTIDE SEQUENCE</scope>
    <source>
        <strain evidence="1">Ploen Becks lab</strain>
    </source>
</reference>
<keyword evidence="2" id="KW-1185">Reference proteome</keyword>
<organism evidence="1 2">
    <name type="scientific">Brachionus calyciflorus</name>
    <dbReference type="NCBI Taxonomy" id="104777"/>
    <lineage>
        <taxon>Eukaryota</taxon>
        <taxon>Metazoa</taxon>
        <taxon>Spiralia</taxon>
        <taxon>Gnathifera</taxon>
        <taxon>Rotifera</taxon>
        <taxon>Eurotatoria</taxon>
        <taxon>Monogononta</taxon>
        <taxon>Pseudotrocha</taxon>
        <taxon>Ploima</taxon>
        <taxon>Brachionidae</taxon>
        <taxon>Brachionus</taxon>
    </lineage>
</organism>
<evidence type="ECO:0000313" key="1">
    <source>
        <dbReference type="EMBL" id="CAF0863295.1"/>
    </source>
</evidence>
<dbReference type="AlphaFoldDB" id="A0A813X8M5"/>
<dbReference type="EMBL" id="CAJNOC010001418">
    <property type="protein sequence ID" value="CAF0863295.1"/>
    <property type="molecule type" value="Genomic_DNA"/>
</dbReference>
<sequence length="282" mass="32026">MGRSDGDAVHHSNKCLVLLPAQIECLKEYENLKDKATTTDSFNFGDEYRKSLMKLQTKLDSKDAAEFWVESLQPKGGAMLFAALEEISRSQKIQTILILAYQMMKPYESMLDDMKIEEGESLELIEEIEISSRKTFKKEKLINNFKSEDFENLLAEELENTKNITSSLSVTTDTETIQVATTSTAISKSVFKRKNENGNHGEKSSKMQKVGVDDTILIDENPIFTSLENSDNVLFLSDSQWLSSSHIDFGLDSIERFYSQPFQLNAEISSEDGINFLENYFI</sequence>
<accession>A0A813X8M5</accession>
<protein>
    <submittedName>
        <fullName evidence="1">Uncharacterized protein</fullName>
    </submittedName>
</protein>
<gene>
    <name evidence="1" type="ORF">OXX778_LOCUS9549</name>
</gene>